<evidence type="ECO:0000313" key="2">
    <source>
        <dbReference type="EMBL" id="CAD8072602.1"/>
    </source>
</evidence>
<name>A0A8S1M222_9CILI</name>
<sequence>MSHFSCQALFKKIDGQLQEVIITTQSGALLIVSKNENEQMVYLPSNSMDTILCFGREIDENQQIGTLDLDNPETKIKVTFYIGLNDISKLKFQMRGRQIFMASSSYVVLGKLASGIKLIQTPSRILVEKKASFLLKDQQSHNRLAQLKQETDMLRLLKDQPHKNIILLEEIVTDYKSVSIILEYCQGGDLLKLLYQKSTQIDIPRLMFNLLSGLKHLHNLEIVHRDIKLQNILFKDSQNVDTLKIADFGFSCKKSQIQYINPRCGTPGYTAPEVFSQDGLYDEKIDIYSSGIVFYNILTFKNPFGNSQNISDLIKLNISGNYNEAHLETTKMNNPLAYDLLTKMLQKESQNRPSVHECLSHPYFKNYVKGDFIEEMISKCRKQQNNKKKLSLKRNKK</sequence>
<dbReference type="OrthoDB" id="63989at2759"/>
<comment type="caution">
    <text evidence="2">The sequence shown here is derived from an EMBL/GenBank/DDBJ whole genome shotgun (WGS) entry which is preliminary data.</text>
</comment>
<reference evidence="2" key="1">
    <citation type="submission" date="2021-01" db="EMBL/GenBank/DDBJ databases">
        <authorList>
            <consortium name="Genoscope - CEA"/>
            <person name="William W."/>
        </authorList>
    </citation>
    <scope>NUCLEOTIDE SEQUENCE</scope>
</reference>
<dbReference type="GO" id="GO:0005737">
    <property type="term" value="C:cytoplasm"/>
    <property type="evidence" value="ECO:0007669"/>
    <property type="project" value="TreeGrafter"/>
</dbReference>
<dbReference type="PANTHER" id="PTHR44167:SF18">
    <property type="entry name" value="PROTEIN KINASE DOMAIN-CONTAINING PROTEIN"/>
    <property type="match status" value="1"/>
</dbReference>
<dbReference type="PROSITE" id="PS00108">
    <property type="entry name" value="PROTEIN_KINASE_ST"/>
    <property type="match status" value="1"/>
</dbReference>
<dbReference type="EMBL" id="CAJJDN010000029">
    <property type="protein sequence ID" value="CAD8072602.1"/>
    <property type="molecule type" value="Genomic_DNA"/>
</dbReference>
<dbReference type="Pfam" id="PF00069">
    <property type="entry name" value="Pkinase"/>
    <property type="match status" value="1"/>
</dbReference>
<dbReference type="GO" id="GO:0005524">
    <property type="term" value="F:ATP binding"/>
    <property type="evidence" value="ECO:0007669"/>
    <property type="project" value="InterPro"/>
</dbReference>
<gene>
    <name evidence="2" type="ORF">PSON_ATCC_30995.1.T0290248</name>
</gene>
<dbReference type="Proteomes" id="UP000692954">
    <property type="component" value="Unassembled WGS sequence"/>
</dbReference>
<dbReference type="GO" id="GO:0004674">
    <property type="term" value="F:protein serine/threonine kinase activity"/>
    <property type="evidence" value="ECO:0007669"/>
    <property type="project" value="TreeGrafter"/>
</dbReference>
<evidence type="ECO:0000313" key="3">
    <source>
        <dbReference type="Proteomes" id="UP000692954"/>
    </source>
</evidence>
<dbReference type="GO" id="GO:0044773">
    <property type="term" value="P:mitotic DNA damage checkpoint signaling"/>
    <property type="evidence" value="ECO:0007669"/>
    <property type="project" value="TreeGrafter"/>
</dbReference>
<dbReference type="GO" id="GO:0005634">
    <property type="term" value="C:nucleus"/>
    <property type="evidence" value="ECO:0007669"/>
    <property type="project" value="TreeGrafter"/>
</dbReference>
<dbReference type="SMART" id="SM00220">
    <property type="entry name" value="S_TKc"/>
    <property type="match status" value="1"/>
</dbReference>
<evidence type="ECO:0000259" key="1">
    <source>
        <dbReference type="PROSITE" id="PS50011"/>
    </source>
</evidence>
<dbReference type="InterPro" id="IPR008271">
    <property type="entry name" value="Ser/Thr_kinase_AS"/>
</dbReference>
<accession>A0A8S1M222</accession>
<keyword evidence="3" id="KW-1185">Reference proteome</keyword>
<dbReference type="InterPro" id="IPR000719">
    <property type="entry name" value="Prot_kinase_dom"/>
</dbReference>
<dbReference type="PROSITE" id="PS50011">
    <property type="entry name" value="PROTEIN_KINASE_DOM"/>
    <property type="match status" value="1"/>
</dbReference>
<dbReference type="PANTHER" id="PTHR44167">
    <property type="entry name" value="OVARIAN-SPECIFIC SERINE/THREONINE-PROTEIN KINASE LOK-RELATED"/>
    <property type="match status" value="1"/>
</dbReference>
<feature type="domain" description="Protein kinase" evidence="1">
    <location>
        <begin position="76"/>
        <end position="364"/>
    </location>
</feature>
<organism evidence="2 3">
    <name type="scientific">Paramecium sonneborni</name>
    <dbReference type="NCBI Taxonomy" id="65129"/>
    <lineage>
        <taxon>Eukaryota</taxon>
        <taxon>Sar</taxon>
        <taxon>Alveolata</taxon>
        <taxon>Ciliophora</taxon>
        <taxon>Intramacronucleata</taxon>
        <taxon>Oligohymenophorea</taxon>
        <taxon>Peniculida</taxon>
        <taxon>Parameciidae</taxon>
        <taxon>Paramecium</taxon>
    </lineage>
</organism>
<dbReference type="AlphaFoldDB" id="A0A8S1M222"/>
<proteinExistence type="predicted"/>
<protein>
    <recommendedName>
        <fullName evidence="1">Protein kinase domain-containing protein</fullName>
    </recommendedName>
</protein>